<dbReference type="Proteomes" id="UP000474061">
    <property type="component" value="Unassembled WGS sequence"/>
</dbReference>
<dbReference type="RefSeq" id="WP_154162014.1">
    <property type="nucleotide sequence ID" value="NZ_VDCJ01000095.1"/>
</dbReference>
<organism evidence="1 2">
    <name type="scientific">Xylella fastidiosa subsp. multiplex</name>
    <dbReference type="NCBI Taxonomy" id="644357"/>
    <lineage>
        <taxon>Bacteria</taxon>
        <taxon>Pseudomonadati</taxon>
        <taxon>Pseudomonadota</taxon>
        <taxon>Gammaproteobacteria</taxon>
        <taxon>Lysobacterales</taxon>
        <taxon>Lysobacteraceae</taxon>
        <taxon>Xylella</taxon>
    </lineage>
</organism>
<evidence type="ECO:0000313" key="2">
    <source>
        <dbReference type="Proteomes" id="UP000474061"/>
    </source>
</evidence>
<reference evidence="1" key="2">
    <citation type="journal article" date="2020" name="Appl. Environ. Microbiol.">
        <title>Multiple intercontinental introductions associated with the emergence of a plant pathogen in Europe.</title>
        <authorList>
            <person name="Landa B.B."/>
            <person name="Castillo A.I."/>
            <person name="Giampetruzzi A."/>
            <person name="Kahn A."/>
            <person name="Roman-Ecija M."/>
            <person name="Velasco-Amo M.P."/>
            <person name="Navas-Cortes J.A."/>
            <person name="Marco-Noales E."/>
            <person name="Barbe S."/>
            <person name="Moralejo E."/>
            <person name="Coletta-Filho H.D."/>
            <person name="Saldarelli P."/>
            <person name="Saponari M."/>
            <person name="Almeida R.P.P."/>
        </authorList>
    </citation>
    <scope>NUCLEOTIDE SEQUENCE</scope>
    <source>
        <strain evidence="1">XYL1981</strain>
    </source>
</reference>
<dbReference type="AlphaFoldDB" id="A0A9Q4QQN3"/>
<sequence length="80" mass="9062">AHRGPLLLVRYDIHSAHQVQVYLQPLWPHRPGLPLIGFPDWETLPYAQFSPDPNIVSQRLATLHRLPSLARGIVVVPVQT</sequence>
<accession>A0A9Q4QQN3</accession>
<feature type="non-terminal residue" evidence="1">
    <location>
        <position position="80"/>
    </location>
</feature>
<proteinExistence type="predicted"/>
<dbReference type="EMBL" id="VDCJ01000095">
    <property type="protein sequence ID" value="MRU22614.1"/>
    <property type="molecule type" value="Genomic_DNA"/>
</dbReference>
<dbReference type="Gene3D" id="3.40.50.11180">
    <property type="match status" value="1"/>
</dbReference>
<comment type="caution">
    <text evidence="1">The sequence shown here is derived from an EMBL/GenBank/DDBJ whole genome shotgun (WGS) entry which is preliminary data.</text>
</comment>
<gene>
    <name evidence="1" type="ORF">FG476_00390</name>
</gene>
<dbReference type="InterPro" id="IPR027417">
    <property type="entry name" value="P-loop_NTPase"/>
</dbReference>
<protein>
    <submittedName>
        <fullName evidence="1">Uncharacterized protein</fullName>
    </submittedName>
</protein>
<dbReference type="SUPFAM" id="SSF52540">
    <property type="entry name" value="P-loop containing nucleoside triphosphate hydrolases"/>
    <property type="match status" value="1"/>
</dbReference>
<name>A0A9Q4QQN3_XYLFS</name>
<feature type="non-terminal residue" evidence="1">
    <location>
        <position position="1"/>
    </location>
</feature>
<reference evidence="1" key="1">
    <citation type="submission" date="2019-05" db="EMBL/GenBank/DDBJ databases">
        <authorList>
            <person name="Castillo A."/>
            <person name="Giampetruzzi A."/>
            <person name="Landa B."/>
            <person name="Saponari M."/>
            <person name="Almeida R.P.P."/>
            <person name="Moralejo E."/>
            <person name="Marco-Noales E."/>
            <person name="Velasco-Amo M.P."/>
            <person name="Roman-Ecija M."/>
            <person name="Navarro I."/>
            <person name="Monterde A."/>
            <person name="Barbe S."/>
        </authorList>
    </citation>
    <scope>NUCLEOTIDE SEQUENCE</scope>
    <source>
        <strain evidence="1">XYL1981</strain>
    </source>
</reference>
<evidence type="ECO:0000313" key="1">
    <source>
        <dbReference type="EMBL" id="MRU22614.1"/>
    </source>
</evidence>